<sequence length="338" mass="38213">MIRIKDIADRAGVSPTTVSNVIHGKTGRVSKATVEKINRILKEMEYVPSISARMLANNSSGLIGVALGFMKKGNASSFEDPFVSAMLGNLEYQIREHGYYMMLVARHEQDDLMQQALGWNFDGMIAMALKEKEIAELSERLGKPLVTIDQYLPPELGVRSITMDDCGGAYQMSQYLIGKGHKKFLFLSDCDLGVDHYRWLGVRQAMEEAGIEDFESRHIVIPWNPEQREKAYEEMLPFFKKQTALFFSSDYYALEASNFLQNRGIKVPEEISIAGFDDVTYATLARPKLTTVHQMVDGKARRAVEVLMHLIQDEPVQKDIPPLPTTLVERESVRDLTK</sequence>
<dbReference type="CDD" id="cd01392">
    <property type="entry name" value="HTH_LacI"/>
    <property type="match status" value="1"/>
</dbReference>
<dbReference type="PROSITE" id="PS50943">
    <property type="entry name" value="HTH_CROC1"/>
    <property type="match status" value="1"/>
</dbReference>
<dbReference type="SUPFAM" id="SSF47413">
    <property type="entry name" value="lambda repressor-like DNA-binding domains"/>
    <property type="match status" value="1"/>
</dbReference>
<evidence type="ECO:0000313" key="7">
    <source>
        <dbReference type="Proteomes" id="UP000737612"/>
    </source>
</evidence>
<comment type="caution">
    <text evidence="6">The sequence shown here is derived from an EMBL/GenBank/DDBJ whole genome shotgun (WGS) entry which is preliminary data.</text>
</comment>
<evidence type="ECO:0000259" key="4">
    <source>
        <dbReference type="PROSITE" id="PS50932"/>
    </source>
</evidence>
<name>A0A938ZEQ1_9FIRM</name>
<dbReference type="Gene3D" id="1.10.260.40">
    <property type="entry name" value="lambda repressor-like DNA-binding domains"/>
    <property type="match status" value="1"/>
</dbReference>
<keyword evidence="3" id="KW-0804">Transcription</keyword>
<dbReference type="InterPro" id="IPR046335">
    <property type="entry name" value="LacI/GalR-like_sensor"/>
</dbReference>
<feature type="domain" description="HTH lacI-type" evidence="4">
    <location>
        <begin position="2"/>
        <end position="57"/>
    </location>
</feature>
<dbReference type="PANTHER" id="PTHR30146">
    <property type="entry name" value="LACI-RELATED TRANSCRIPTIONAL REPRESSOR"/>
    <property type="match status" value="1"/>
</dbReference>
<dbReference type="GO" id="GO:0003700">
    <property type="term" value="F:DNA-binding transcription factor activity"/>
    <property type="evidence" value="ECO:0007669"/>
    <property type="project" value="TreeGrafter"/>
</dbReference>
<evidence type="ECO:0000259" key="5">
    <source>
        <dbReference type="PROSITE" id="PS50943"/>
    </source>
</evidence>
<dbReference type="GO" id="GO:0000976">
    <property type="term" value="F:transcription cis-regulatory region binding"/>
    <property type="evidence" value="ECO:0007669"/>
    <property type="project" value="TreeGrafter"/>
</dbReference>
<dbReference type="InterPro" id="IPR001387">
    <property type="entry name" value="Cro/C1-type_HTH"/>
</dbReference>
<dbReference type="CDD" id="cd06267">
    <property type="entry name" value="PBP1_LacI_sugar_binding-like"/>
    <property type="match status" value="1"/>
</dbReference>
<proteinExistence type="predicted"/>
<dbReference type="AlphaFoldDB" id="A0A938ZEQ1"/>
<dbReference type="SUPFAM" id="SSF53822">
    <property type="entry name" value="Periplasmic binding protein-like I"/>
    <property type="match status" value="1"/>
</dbReference>
<feature type="domain" description="HTH cro/C1-type" evidence="5">
    <location>
        <begin position="5"/>
        <end position="47"/>
    </location>
</feature>
<dbReference type="EMBL" id="JAFHBD010000067">
    <property type="protein sequence ID" value="MBN2954647.1"/>
    <property type="molecule type" value="Genomic_DNA"/>
</dbReference>
<dbReference type="PANTHER" id="PTHR30146:SF24">
    <property type="entry name" value="XYLOSE OPERON REGULATORY PROTEIN"/>
    <property type="match status" value="1"/>
</dbReference>
<gene>
    <name evidence="6" type="ORF">JTJ23_13910</name>
</gene>
<evidence type="ECO:0000256" key="2">
    <source>
        <dbReference type="ARBA" id="ARBA00023125"/>
    </source>
</evidence>
<evidence type="ECO:0000256" key="1">
    <source>
        <dbReference type="ARBA" id="ARBA00023015"/>
    </source>
</evidence>
<evidence type="ECO:0000256" key="3">
    <source>
        <dbReference type="ARBA" id="ARBA00023163"/>
    </source>
</evidence>
<dbReference type="InterPro" id="IPR000843">
    <property type="entry name" value="HTH_LacI"/>
</dbReference>
<dbReference type="Pfam" id="PF00356">
    <property type="entry name" value="LacI"/>
    <property type="match status" value="1"/>
</dbReference>
<keyword evidence="1" id="KW-0805">Transcription regulation</keyword>
<dbReference type="PROSITE" id="PS00356">
    <property type="entry name" value="HTH_LACI_1"/>
    <property type="match status" value="1"/>
</dbReference>
<dbReference type="Pfam" id="PF13377">
    <property type="entry name" value="Peripla_BP_3"/>
    <property type="match status" value="1"/>
</dbReference>
<accession>A0A938ZEQ1</accession>
<dbReference type="Proteomes" id="UP000737612">
    <property type="component" value="Unassembled WGS sequence"/>
</dbReference>
<keyword evidence="2 6" id="KW-0238">DNA-binding</keyword>
<protein>
    <submittedName>
        <fullName evidence="6">LacI family DNA-binding transcriptional regulator</fullName>
    </submittedName>
</protein>
<reference evidence="6" key="1">
    <citation type="submission" date="2021-02" db="EMBL/GenBank/DDBJ databases">
        <title>Metagenome-assembled genomes from human diarrheal sample B26.</title>
        <authorList>
            <person name="Ateba T.P."/>
            <person name="Alayande K.A."/>
            <person name="Mwanza M."/>
        </authorList>
    </citation>
    <scope>NUCLEOTIDE SEQUENCE</scope>
    <source>
        <strain evidence="6">06WH</strain>
    </source>
</reference>
<dbReference type="InterPro" id="IPR010982">
    <property type="entry name" value="Lambda_DNA-bd_dom_sf"/>
</dbReference>
<dbReference type="Gene3D" id="3.40.50.2300">
    <property type="match status" value="2"/>
</dbReference>
<organism evidence="6 7">
    <name type="scientific">Fusicatenibacter saccharivorans</name>
    <dbReference type="NCBI Taxonomy" id="1150298"/>
    <lineage>
        <taxon>Bacteria</taxon>
        <taxon>Bacillati</taxon>
        <taxon>Bacillota</taxon>
        <taxon>Clostridia</taxon>
        <taxon>Lachnospirales</taxon>
        <taxon>Lachnospiraceae</taxon>
        <taxon>Fusicatenibacter</taxon>
    </lineage>
</organism>
<evidence type="ECO:0000313" key="6">
    <source>
        <dbReference type="EMBL" id="MBN2954647.1"/>
    </source>
</evidence>
<dbReference type="SMART" id="SM00354">
    <property type="entry name" value="HTH_LACI"/>
    <property type="match status" value="1"/>
</dbReference>
<dbReference type="InterPro" id="IPR028082">
    <property type="entry name" value="Peripla_BP_I"/>
</dbReference>
<dbReference type="PROSITE" id="PS50932">
    <property type="entry name" value="HTH_LACI_2"/>
    <property type="match status" value="1"/>
</dbReference>